<evidence type="ECO:0000313" key="3">
    <source>
        <dbReference type="Proteomes" id="UP001302667"/>
    </source>
</evidence>
<feature type="region of interest" description="Disordered" evidence="1">
    <location>
        <begin position="19"/>
        <end position="55"/>
    </location>
</feature>
<dbReference type="RefSeq" id="WP_317104366.1">
    <property type="nucleotide sequence ID" value="NZ_CP136584.1"/>
</dbReference>
<evidence type="ECO:0000313" key="2">
    <source>
        <dbReference type="EMBL" id="WOE68709.1"/>
    </source>
</evidence>
<feature type="compositionally biased region" description="Basic residues" evidence="1">
    <location>
        <begin position="39"/>
        <end position="49"/>
    </location>
</feature>
<reference evidence="2 3" key="1">
    <citation type="submission" date="2023-10" db="EMBL/GenBank/DDBJ databases">
        <title>Genome analysis of psychrotrophic aerobic bacterium Aeromonas allosaccharophila BIM B-1809 isolated from infected fish.</title>
        <authorList>
            <person name="Leanovich S.I."/>
            <person name="Sidarenka A.V."/>
            <person name="Akhremchuk A.E."/>
            <person name="Sikolenko M.A."/>
            <person name="Valentovich L.N."/>
        </authorList>
    </citation>
    <scope>NUCLEOTIDE SEQUENCE [LARGE SCALE GENOMIC DNA]</scope>
    <source>
        <strain evidence="2 3">BIM B-1809</strain>
    </source>
</reference>
<sequence length="55" mass="6487">MTREQKAMRQKHIDCHFTRFGGTLSPISPQRLDPDRCRHLNKSQKKRAQPSHNAF</sequence>
<proteinExistence type="predicted"/>
<dbReference type="EMBL" id="CP136584">
    <property type="protein sequence ID" value="WOE68709.1"/>
    <property type="molecule type" value="Genomic_DNA"/>
</dbReference>
<gene>
    <name evidence="2" type="ORF">RY972_14405</name>
</gene>
<name>A0ABZ0FHI7_9GAMM</name>
<accession>A0ABZ0FHI7</accession>
<protein>
    <submittedName>
        <fullName evidence="2">Uncharacterized protein</fullName>
    </submittedName>
</protein>
<keyword evidence="3" id="KW-1185">Reference proteome</keyword>
<dbReference type="Proteomes" id="UP001302667">
    <property type="component" value="Chromosome"/>
</dbReference>
<organism evidence="2 3">
    <name type="scientific">Aeromonas allosaccharophila</name>
    <dbReference type="NCBI Taxonomy" id="656"/>
    <lineage>
        <taxon>Bacteria</taxon>
        <taxon>Pseudomonadati</taxon>
        <taxon>Pseudomonadota</taxon>
        <taxon>Gammaproteobacteria</taxon>
        <taxon>Aeromonadales</taxon>
        <taxon>Aeromonadaceae</taxon>
        <taxon>Aeromonas</taxon>
    </lineage>
</organism>
<evidence type="ECO:0000256" key="1">
    <source>
        <dbReference type="SAM" id="MobiDB-lite"/>
    </source>
</evidence>